<feature type="chain" id="PRO_5012658633" evidence="1">
    <location>
        <begin position="20"/>
        <end position="413"/>
    </location>
</feature>
<evidence type="ECO:0000313" key="3">
    <source>
        <dbReference type="EMBL" id="SIO35855.1"/>
    </source>
</evidence>
<dbReference type="InterPro" id="IPR029045">
    <property type="entry name" value="ClpP/crotonase-like_dom_sf"/>
</dbReference>
<protein>
    <submittedName>
        <fullName evidence="3">Peptidase family S41</fullName>
    </submittedName>
</protein>
<name>A0A1N6IV85_9FLAO</name>
<evidence type="ECO:0000259" key="2">
    <source>
        <dbReference type="SMART" id="SM00245"/>
    </source>
</evidence>
<sequence length="413" mass="47640">MKRLVLIFLFLTLSLSISAQMGNEKWNEDIKYLQSNLTNKHYNLFALRSEADFTKELNNIIAKSNNLTDFQVALKVQQALAKQGDTHTNLSFKKFIDKNEILPLGLYFFGNDIHITLTTSENKELMGGKILAVNDFDIKTITDSLSTLFPNENSGIFRNRIPEILPLNQVLRNFGFSKTDAVKIKYEKDGKIAEKTVFPSIITKENRVKTTPKTLTFVQENKKKYFEKKYFDQEKILYVLYNVCTTNEKRNSSSENPLSFEEFEDSVFKIIKDNKVDKLIFDMRQNGGGSSKQGREFVKKLSQNRDINKKGHLFVVLGRDTFSSAILNATDFQDETKAIFVGEETSGKPNHYGEIQSFELPNSKLKLTYSTYYFIRTKKKNVNTIKPDYLVETSFNDYVNGIDPVFEFIKSYH</sequence>
<dbReference type="AlphaFoldDB" id="A0A1N6IV85"/>
<gene>
    <name evidence="3" type="ORF">SAMN05444409_3030</name>
</gene>
<dbReference type="SUPFAM" id="SSF52096">
    <property type="entry name" value="ClpP/crotonase"/>
    <property type="match status" value="1"/>
</dbReference>
<keyword evidence="4" id="KW-1185">Reference proteome</keyword>
<accession>A0A1N6IV85</accession>
<dbReference type="InterPro" id="IPR005151">
    <property type="entry name" value="Tail-specific_protease"/>
</dbReference>
<feature type="domain" description="Tail specific protease" evidence="2">
    <location>
        <begin position="223"/>
        <end position="392"/>
    </location>
</feature>
<dbReference type="GO" id="GO:0006508">
    <property type="term" value="P:proteolysis"/>
    <property type="evidence" value="ECO:0007669"/>
    <property type="project" value="InterPro"/>
</dbReference>
<feature type="signal peptide" evidence="1">
    <location>
        <begin position="1"/>
        <end position="19"/>
    </location>
</feature>
<dbReference type="STRING" id="1416779.SAMN05444409_3030"/>
<dbReference type="GO" id="GO:0008236">
    <property type="term" value="F:serine-type peptidase activity"/>
    <property type="evidence" value="ECO:0007669"/>
    <property type="project" value="InterPro"/>
</dbReference>
<dbReference type="RefSeq" id="WP_074236160.1">
    <property type="nucleotide sequence ID" value="NZ_FSRK01000002.1"/>
</dbReference>
<dbReference type="EMBL" id="FSRK01000002">
    <property type="protein sequence ID" value="SIO35855.1"/>
    <property type="molecule type" value="Genomic_DNA"/>
</dbReference>
<organism evidence="3 4">
    <name type="scientific">Epilithonimonas zeae</name>
    <dbReference type="NCBI Taxonomy" id="1416779"/>
    <lineage>
        <taxon>Bacteria</taxon>
        <taxon>Pseudomonadati</taxon>
        <taxon>Bacteroidota</taxon>
        <taxon>Flavobacteriia</taxon>
        <taxon>Flavobacteriales</taxon>
        <taxon>Weeksellaceae</taxon>
        <taxon>Chryseobacterium group</taxon>
        <taxon>Epilithonimonas</taxon>
    </lineage>
</organism>
<evidence type="ECO:0000256" key="1">
    <source>
        <dbReference type="SAM" id="SignalP"/>
    </source>
</evidence>
<evidence type="ECO:0000313" key="4">
    <source>
        <dbReference type="Proteomes" id="UP000185207"/>
    </source>
</evidence>
<dbReference type="OrthoDB" id="5480566at2"/>
<proteinExistence type="predicted"/>
<dbReference type="Pfam" id="PF03572">
    <property type="entry name" value="Peptidase_S41"/>
    <property type="match status" value="1"/>
</dbReference>
<dbReference type="Proteomes" id="UP000185207">
    <property type="component" value="Unassembled WGS sequence"/>
</dbReference>
<keyword evidence="1" id="KW-0732">Signal</keyword>
<reference evidence="4" key="1">
    <citation type="submission" date="2016-11" db="EMBL/GenBank/DDBJ databases">
        <authorList>
            <person name="Varghese N."/>
            <person name="Submissions S."/>
        </authorList>
    </citation>
    <scope>NUCLEOTIDE SEQUENCE [LARGE SCALE GENOMIC DNA]</scope>
    <source>
        <strain evidence="4">DSM 27623</strain>
    </source>
</reference>
<dbReference type="SMART" id="SM00245">
    <property type="entry name" value="TSPc"/>
    <property type="match status" value="1"/>
</dbReference>
<dbReference type="Gene3D" id="3.90.226.10">
    <property type="entry name" value="2-enoyl-CoA Hydratase, Chain A, domain 1"/>
    <property type="match status" value="1"/>
</dbReference>